<proteinExistence type="predicted"/>
<protein>
    <submittedName>
        <fullName evidence="2">Uncharacterized protein</fullName>
    </submittedName>
</protein>
<gene>
    <name evidence="2" type="ORF">A176_006981</name>
</gene>
<dbReference type="AlphaFoldDB" id="A0A0H4X4E2"/>
<accession>A0A0H4X4E2</accession>
<organism evidence="2 3">
    <name type="scientific">Pseudomyxococcus hansupus</name>
    <dbReference type="NCBI Taxonomy" id="1297742"/>
    <lineage>
        <taxon>Bacteria</taxon>
        <taxon>Pseudomonadati</taxon>
        <taxon>Myxococcota</taxon>
        <taxon>Myxococcia</taxon>
        <taxon>Myxococcales</taxon>
        <taxon>Cystobacterineae</taxon>
        <taxon>Myxococcaceae</taxon>
        <taxon>Pseudomyxococcus</taxon>
    </lineage>
</organism>
<evidence type="ECO:0000313" key="3">
    <source>
        <dbReference type="Proteomes" id="UP000009026"/>
    </source>
</evidence>
<dbReference type="PATRIC" id="fig|1297742.4.peg.7079"/>
<keyword evidence="1" id="KW-1133">Transmembrane helix</keyword>
<dbReference type="eggNOG" id="ENOG50323ZT">
    <property type="taxonomic scope" value="Bacteria"/>
</dbReference>
<feature type="transmembrane region" description="Helical" evidence="1">
    <location>
        <begin position="20"/>
        <end position="41"/>
    </location>
</feature>
<sequence>MSEPQPSYSDDEPRRSRSTGIAAVACVLLSLPFLVLGPYLLNAKARIELRCQPGGVCLLFHTSWLTRNEVASFAVTDIQDVKVERTRSARRNRVPIFRPTLVTASGEYPLFYQWATEESEATRVEAQVRQFLANPGTTPLEVVRDDRHASLRVGGAFTGVGVLLLVGAAWLTLRTRAHQRAERARGVA</sequence>
<evidence type="ECO:0000313" key="2">
    <source>
        <dbReference type="EMBL" id="AKQ70069.1"/>
    </source>
</evidence>
<name>A0A0H4X4E2_9BACT</name>
<dbReference type="RefSeq" id="WP_002637796.1">
    <property type="nucleotide sequence ID" value="NZ_CP012109.1"/>
</dbReference>
<dbReference type="EMBL" id="CP012109">
    <property type="protein sequence ID" value="AKQ70069.1"/>
    <property type="molecule type" value="Genomic_DNA"/>
</dbReference>
<dbReference type="Proteomes" id="UP000009026">
    <property type="component" value="Chromosome"/>
</dbReference>
<keyword evidence="1" id="KW-0812">Transmembrane</keyword>
<feature type="transmembrane region" description="Helical" evidence="1">
    <location>
        <begin position="153"/>
        <end position="173"/>
    </location>
</feature>
<dbReference type="KEGG" id="mym:A176_006981"/>
<evidence type="ECO:0000256" key="1">
    <source>
        <dbReference type="SAM" id="Phobius"/>
    </source>
</evidence>
<dbReference type="STRING" id="1297742.A176_006981"/>
<keyword evidence="3" id="KW-1185">Reference proteome</keyword>
<keyword evidence="1" id="KW-0472">Membrane</keyword>
<reference evidence="2 3" key="1">
    <citation type="journal article" date="2016" name="PLoS ONE">
        <title>Complete Genome Sequence and Comparative Genomics of a Novel Myxobacterium Myxococcus hansupus.</title>
        <authorList>
            <person name="Sharma G."/>
            <person name="Narwani T."/>
            <person name="Subramanian S."/>
        </authorList>
    </citation>
    <scope>NUCLEOTIDE SEQUENCE [LARGE SCALE GENOMIC DNA]</scope>
    <source>
        <strain evidence="3">mixupus</strain>
    </source>
</reference>